<feature type="transmembrane region" description="Helical" evidence="8">
    <location>
        <begin position="2154"/>
        <end position="2175"/>
    </location>
</feature>
<dbReference type="EMBL" id="LGRX02003928">
    <property type="protein sequence ID" value="KAK3281243.1"/>
    <property type="molecule type" value="Genomic_DNA"/>
</dbReference>
<evidence type="ECO:0000313" key="10">
    <source>
        <dbReference type="EMBL" id="KAK3281243.1"/>
    </source>
</evidence>
<dbReference type="PANTHER" id="PTHR46730:SF1">
    <property type="entry name" value="PLAT DOMAIN-CONTAINING PROTEIN"/>
    <property type="match status" value="1"/>
</dbReference>
<evidence type="ECO:0000256" key="8">
    <source>
        <dbReference type="SAM" id="Phobius"/>
    </source>
</evidence>
<feature type="non-terminal residue" evidence="10">
    <location>
        <position position="1"/>
    </location>
</feature>
<dbReference type="InterPro" id="IPR000742">
    <property type="entry name" value="EGF"/>
</dbReference>
<dbReference type="InterPro" id="IPR002859">
    <property type="entry name" value="PKD/REJ-like"/>
</dbReference>
<feature type="domain" description="EGF-like" evidence="9">
    <location>
        <begin position="57"/>
        <end position="99"/>
    </location>
</feature>
<protein>
    <recommendedName>
        <fullName evidence="9">EGF-like domain-containing protein</fullName>
    </recommendedName>
</protein>
<keyword evidence="4 8" id="KW-1133">Transmembrane helix</keyword>
<evidence type="ECO:0000256" key="7">
    <source>
        <dbReference type="SAM" id="MobiDB-lite"/>
    </source>
</evidence>
<keyword evidence="2 8" id="KW-0812">Transmembrane</keyword>
<accession>A0AAE0GNP4</accession>
<feature type="transmembrane region" description="Helical" evidence="8">
    <location>
        <begin position="2181"/>
        <end position="2200"/>
    </location>
</feature>
<dbReference type="GO" id="GO:0005261">
    <property type="term" value="F:monoatomic cation channel activity"/>
    <property type="evidence" value="ECO:0007669"/>
    <property type="project" value="TreeGrafter"/>
</dbReference>
<comment type="caution">
    <text evidence="6">Lacks conserved residue(s) required for the propagation of feature annotation.</text>
</comment>
<evidence type="ECO:0000256" key="1">
    <source>
        <dbReference type="ARBA" id="ARBA00004370"/>
    </source>
</evidence>
<dbReference type="PANTHER" id="PTHR46730">
    <property type="entry name" value="POLYCYSTIN-1"/>
    <property type="match status" value="1"/>
</dbReference>
<dbReference type="Gene3D" id="2.10.25.10">
    <property type="entry name" value="Laminin"/>
    <property type="match status" value="1"/>
</dbReference>
<evidence type="ECO:0000256" key="6">
    <source>
        <dbReference type="PROSITE-ProRule" id="PRU00076"/>
    </source>
</evidence>
<evidence type="ECO:0000256" key="4">
    <source>
        <dbReference type="ARBA" id="ARBA00022989"/>
    </source>
</evidence>
<organism evidence="10 11">
    <name type="scientific">Cymbomonas tetramitiformis</name>
    <dbReference type="NCBI Taxonomy" id="36881"/>
    <lineage>
        <taxon>Eukaryota</taxon>
        <taxon>Viridiplantae</taxon>
        <taxon>Chlorophyta</taxon>
        <taxon>Pyramimonadophyceae</taxon>
        <taxon>Pyramimonadales</taxon>
        <taxon>Pyramimonadaceae</taxon>
        <taxon>Cymbomonas</taxon>
    </lineage>
</organism>
<dbReference type="Pfam" id="PF02010">
    <property type="entry name" value="REJ"/>
    <property type="match status" value="1"/>
</dbReference>
<feature type="region of interest" description="Disordered" evidence="7">
    <location>
        <begin position="1105"/>
        <end position="1134"/>
    </location>
</feature>
<comment type="caution">
    <text evidence="10">The sequence shown here is derived from an EMBL/GenBank/DDBJ whole genome shotgun (WGS) entry which is preliminary data.</text>
</comment>
<keyword evidence="5 8" id="KW-0472">Membrane</keyword>
<gene>
    <name evidence="10" type="ORF">CYMTET_10953</name>
</gene>
<reference evidence="10 11" key="1">
    <citation type="journal article" date="2015" name="Genome Biol. Evol.">
        <title>Comparative Genomics of a Bacterivorous Green Alga Reveals Evolutionary Causalities and Consequences of Phago-Mixotrophic Mode of Nutrition.</title>
        <authorList>
            <person name="Burns J.A."/>
            <person name="Paasch A."/>
            <person name="Narechania A."/>
            <person name="Kim E."/>
        </authorList>
    </citation>
    <scope>NUCLEOTIDE SEQUENCE [LARGE SCALE GENOMIC DNA]</scope>
    <source>
        <strain evidence="10 11">PLY_AMNH</strain>
    </source>
</reference>
<dbReference type="GO" id="GO:0005886">
    <property type="term" value="C:plasma membrane"/>
    <property type="evidence" value="ECO:0007669"/>
    <property type="project" value="TreeGrafter"/>
</dbReference>
<feature type="region of interest" description="Disordered" evidence="7">
    <location>
        <begin position="1150"/>
        <end position="1214"/>
    </location>
</feature>
<feature type="transmembrane region" description="Helical" evidence="8">
    <location>
        <begin position="2441"/>
        <end position="2471"/>
    </location>
</feature>
<comment type="subcellular location">
    <subcellularLocation>
        <location evidence="1">Membrane</location>
    </subcellularLocation>
</comment>
<keyword evidence="6" id="KW-0245">EGF-like domain</keyword>
<feature type="transmembrane region" description="Helical" evidence="8">
    <location>
        <begin position="2080"/>
        <end position="2109"/>
    </location>
</feature>
<name>A0AAE0GNP4_9CHLO</name>
<feature type="transmembrane region" description="Helical" evidence="8">
    <location>
        <begin position="2368"/>
        <end position="2393"/>
    </location>
</feature>
<feature type="transmembrane region" description="Helical" evidence="8">
    <location>
        <begin position="2268"/>
        <end position="2295"/>
    </location>
</feature>
<dbReference type="GO" id="GO:0006816">
    <property type="term" value="P:calcium ion transport"/>
    <property type="evidence" value="ECO:0007669"/>
    <property type="project" value="TreeGrafter"/>
</dbReference>
<evidence type="ECO:0000256" key="3">
    <source>
        <dbReference type="ARBA" id="ARBA00022737"/>
    </source>
</evidence>
<dbReference type="Proteomes" id="UP001190700">
    <property type="component" value="Unassembled WGS sequence"/>
</dbReference>
<evidence type="ECO:0000256" key="5">
    <source>
        <dbReference type="ARBA" id="ARBA00023136"/>
    </source>
</evidence>
<evidence type="ECO:0000256" key="2">
    <source>
        <dbReference type="ARBA" id="ARBA00022692"/>
    </source>
</evidence>
<feature type="transmembrane region" description="Helical" evidence="8">
    <location>
        <begin position="2129"/>
        <end position="2147"/>
    </location>
</feature>
<evidence type="ECO:0000313" key="11">
    <source>
        <dbReference type="Proteomes" id="UP001190700"/>
    </source>
</evidence>
<proteinExistence type="predicted"/>
<keyword evidence="11" id="KW-1185">Reference proteome</keyword>
<feature type="region of interest" description="Disordered" evidence="7">
    <location>
        <begin position="1311"/>
        <end position="1334"/>
    </location>
</feature>
<feature type="compositionally biased region" description="Acidic residues" evidence="7">
    <location>
        <begin position="2332"/>
        <end position="2357"/>
    </location>
</feature>
<feature type="transmembrane region" description="Helical" evidence="8">
    <location>
        <begin position="2233"/>
        <end position="2256"/>
    </location>
</feature>
<evidence type="ECO:0000259" key="9">
    <source>
        <dbReference type="PROSITE" id="PS50026"/>
    </source>
</evidence>
<dbReference type="PROSITE" id="PS50026">
    <property type="entry name" value="EGF_3"/>
    <property type="match status" value="1"/>
</dbReference>
<feature type="transmembrane region" description="Helical" evidence="8">
    <location>
        <begin position="2405"/>
        <end position="2429"/>
    </location>
</feature>
<sequence>RYIGTGEAGCRERVLCDTNHGNCDLLSNCTDNAATGYADCGPCPAGYEGTGDTKCTDTDGCKLEPCFPGVMCTDVPAPGEGRTCGSCPEGYKGDGASCEVCQLLLSLDAGMQTIVEGTMKRSATNQLVGVFDGLSDPACVLTQGVQYLWSGVASDGSVVALDSDTNKRETLTLHFPRSTLKANLVLSMRLAASLRGDAAVSAVAEVSFEVQRQALVALIMGGEVQTGEGLAVVLDAGQSYDPDGEPGEMAYSWTCARVNATESLCRQASGEAMPAYTTTPALALELQGSLAGAQYVLTCAIAKADRSARASTTVTVLKGSPPVPSIVPLAHKHTANRKLTLSSQVTWLDQGALTLAWTLQPLEGAAAVDLAAVAATALNLPKLVLSPDALQAGGAYRFTLSATDANGPSHVSLRVSVNSPPFGGTLSVSPAEGTLGEIFAFEGSGWEDDVEDKPLWYQLRYEVVGVGGSTMMTQWQPSANFSQNLTAAGKAAHGHLVTMHLHVKDTLDAEAWASRNVTVQPMVFESADAQDNFVDSMLAGALQSVSNGQDASSTVLAMASVLGADGTGERRRRHLLGGALRNASSRRVGQREAMMEVTSAVAQQLRLTTDTVTRMAQTAALVAEEPAELSGRSRGLVTAAMDVLVAATGGGDPESQLNGAGAVAVVESLSGVTVGALGGANQSAEVGAAVEVVRAAGLSCAQDLAAGEDPVEAATEALSMRVQNDDLSSPQARAFTEDVDSLGGAALTLPSSVGAALGSAAERVTIMVVASRVDPHASPLGAGEPQEEGAEPGVAGAVTLTDSTSISLLSGINGSELGVSGLGEALNFTLPSRAPGVPTRCAFWDEALGGYSSEGCATLPNPAPPGAAALWRTRNVSALATLEAAWGVASGSGLEAGCEETWGAVHAEFRGTDAGLRKYVGEGCQLADPGNNASCWWEWRAARFEGPGCVWATEVGCLCTHLTDFAGAQETERGSLEAPEVETVETDDMARLSLASIGQSVVLLSVLCIFMIGAPMLFGVSNWWHNRERMSMLLTMVEPSFSTFSDLDGLWTWSIVDGATYAGGESRQRGSAGPSLGDRLLAIAEEEKRRLDDNRLGVSAPAALEAAAEEAEPDGDRPADPAADQGALHRKIASQQRRTSLFTNLLSTGTTLGELGENPAQGPGTADLADPGGIREEDGEPDEASFAGIAVPGDLPAVRDAPLPGGGPRQVASEAGSSFVLASTAPSCVASPGEGRLEVGAKPPILVRRELMVESEKAVEEKDTWRLEPQKVVDVDLCKSTVCLAPPMGTQAIEQARRVLMQAVADTKPPSTWAPKAVEGYHASPPGKPLSKQRLRSHDNRLPGIFYRSPRVRPMISREALYDVWPRDDRRDKVITTTKTITTTTTTTRTCRVPQDRPIQVQQISQTQILGTRQTLHPPRRYKTRNPPLQGKLAGQVALMESYGGSEAMSPTMRSALLGGGREDWRHEEEGGAPLRIGPLARLVRFAGSGKRKAEAAEGERISAVAREAVDGMRTRMGGYRKMTKMFRSASFSQKGRDAALRDHLAKKAKKSTAQALFTTINVNIYRLQLCIPLDYLETLAVLELRDDSRRRRVDSVSAFPRGAAEWASGGGAGPVAEGLEHSESSALMGLLGSRISVDRLKPDAAGEEEKGAEEGAANRALSSSLNSLRLINSRPSAPVLGGVDEEAGAAKPKATKMWKKLKLRQSLPVERMLGTALVQAFLGIKTLLSHKDLAKQAERASAAPWQMPNNRPFSWYVSVFKVLIGSVSREGWFHRANLWNLVFLQRVDGSFELSGHLARVLKAGSPLQDLVVNPVAMHDVQVLRDSIPRALRDVYCNDAVCETMQELWGTILVLAQLREYPYTWTENPNDPAEQQITLRARSQMFVDAQCRELPDLAQIMPNLRAEAAILVARWTEEFRERMSEAFEQLSPQLAGKKNISFWALSNADKRQRARLKLRKFSVMLKRNARWVAKAHPLSAIYMVGATEPFSRSERILTQTNTYVLMLTVTVWFFYSKSVTCCRDLRAHLECPTPFDVNEPCLGYGYCAALGSGGDMLPEELEVHDFICTAFPSGTYTDRFFVIMIIIGILTPVTLIISQLFTIAASAGIPEHWGHQATTKAEKVFGPKLMITMQTGFVTVYALFFNFQKFNKAIAVGLVGLITILWKGTIVKRAIHGFLDFLRWCIATVAYFHQLLKLLLFGEKIVTRYRTEAEKLLAEVHLVSPLEAHMQKVAYFLLLVSWFIITWVLLTYSMLIREMMGREAEAELIAVWATTLAVEMFGVEALKLICIRLFVDELMRRFEEAFTGVDLVQRWYERHIMQVAANSREGNWEDNGDQDLGDDADADGGEGFGDGDDPNSAPVDMRRLMLVVVVVVVMVPGVVVAVGVVVAAARHLRRGRLVLGVVVVPVVVVPVVMPGVVVPVVVPVVVATARHLRRGRLVLGVVVVPVVVVPVVMPGVVVVVVVVVAAARHLR</sequence>
<keyword evidence="3" id="KW-0677">Repeat</keyword>
<feature type="region of interest" description="Disordered" evidence="7">
    <location>
        <begin position="2329"/>
        <end position="2360"/>
    </location>
</feature>